<comment type="similarity">
    <text evidence="1">Belongs to the PspA/Vipp/IM30 family.</text>
</comment>
<dbReference type="PANTHER" id="PTHR31088:SF9">
    <property type="entry name" value="PHAGE SHOCK PROTEIN A"/>
    <property type="match status" value="1"/>
</dbReference>
<evidence type="ECO:0000313" key="4">
    <source>
        <dbReference type="Proteomes" id="UP000196573"/>
    </source>
</evidence>
<name>A0A1X7AR13_9GAMM</name>
<feature type="coiled-coil region" evidence="2">
    <location>
        <begin position="28"/>
        <end position="83"/>
    </location>
</feature>
<proteinExistence type="inferred from homology"/>
<feature type="coiled-coil region" evidence="2">
    <location>
        <begin position="110"/>
        <end position="144"/>
    </location>
</feature>
<dbReference type="InterPro" id="IPR007157">
    <property type="entry name" value="PspA_VIPP1"/>
</dbReference>
<keyword evidence="4" id="KW-1185">Reference proteome</keyword>
<dbReference type="PANTHER" id="PTHR31088">
    <property type="entry name" value="MEMBRANE-ASSOCIATED PROTEIN VIPP1, CHLOROPLASTIC"/>
    <property type="match status" value="1"/>
</dbReference>
<dbReference type="RefSeq" id="WP_087113193.1">
    <property type="nucleotide sequence ID" value="NZ_CBCSCN010000018.1"/>
</dbReference>
<dbReference type="EMBL" id="FWPT01000016">
    <property type="protein sequence ID" value="SMA50754.1"/>
    <property type="molecule type" value="Genomic_DNA"/>
</dbReference>
<dbReference type="OrthoDB" id="8844617at2"/>
<dbReference type="Proteomes" id="UP000196573">
    <property type="component" value="Unassembled WGS sequence"/>
</dbReference>
<dbReference type="Pfam" id="PF04012">
    <property type="entry name" value="PspA_IM30"/>
    <property type="match status" value="1"/>
</dbReference>
<gene>
    <name evidence="3" type="ORF">EHSB41UT_04571</name>
</gene>
<reference evidence="3 4" key="1">
    <citation type="submission" date="2017-03" db="EMBL/GenBank/DDBJ databases">
        <authorList>
            <person name="Afonso C.L."/>
            <person name="Miller P.J."/>
            <person name="Scott M.A."/>
            <person name="Spackman E."/>
            <person name="Goraichik I."/>
            <person name="Dimitrov K.M."/>
            <person name="Suarez D.L."/>
            <person name="Swayne D.E."/>
        </authorList>
    </citation>
    <scope>NUCLEOTIDE SEQUENCE [LARGE SCALE GENOMIC DNA]</scope>
    <source>
        <strain evidence="3">SB41UT1</strain>
    </source>
</reference>
<keyword evidence="2" id="KW-0175">Coiled coil</keyword>
<evidence type="ECO:0000256" key="1">
    <source>
        <dbReference type="ARBA" id="ARBA00043985"/>
    </source>
</evidence>
<organism evidence="3 4">
    <name type="scientific">Parendozoicomonas haliclonae</name>
    <dbReference type="NCBI Taxonomy" id="1960125"/>
    <lineage>
        <taxon>Bacteria</taxon>
        <taxon>Pseudomonadati</taxon>
        <taxon>Pseudomonadota</taxon>
        <taxon>Gammaproteobacteria</taxon>
        <taxon>Oceanospirillales</taxon>
        <taxon>Endozoicomonadaceae</taxon>
        <taxon>Parendozoicomonas</taxon>
    </lineage>
</organism>
<sequence length="234" mass="25265">MSVWGKILTSLRGKATEAGQAYVDKNAISILEQEIRDAEAELRSSKTQLAAIMGKFSLAQKKCNELKATIEQYENHAMSAMEKNEMDLANQVAEKIGEYQSQLDSEETMRSGLETSVANLKAAVKKAEANLRTMKQQVDTVKATESVQKAQAACAARYSGTNSRLSTATESLERIKRKQEERAAQMSAADELNAETSGSDLDAKLREAGIGGTAGSANDILERIKAKKAAAEAS</sequence>
<evidence type="ECO:0000313" key="3">
    <source>
        <dbReference type="EMBL" id="SMA50754.1"/>
    </source>
</evidence>
<evidence type="ECO:0000256" key="2">
    <source>
        <dbReference type="SAM" id="Coils"/>
    </source>
</evidence>
<protein>
    <submittedName>
        <fullName evidence="3">PspA/IM30 family protein</fullName>
    </submittedName>
</protein>
<accession>A0A1X7AR13</accession>
<dbReference type="AlphaFoldDB" id="A0A1X7AR13"/>